<keyword evidence="1" id="KW-0472">Membrane</keyword>
<feature type="transmembrane region" description="Helical" evidence="1">
    <location>
        <begin position="43"/>
        <end position="62"/>
    </location>
</feature>
<evidence type="ECO:0000313" key="3">
    <source>
        <dbReference type="EMBL" id="PJZ85160.1"/>
    </source>
</evidence>
<dbReference type="OrthoDB" id="9782395at2"/>
<dbReference type="Proteomes" id="UP000232145">
    <property type="component" value="Unassembled WGS sequence"/>
</dbReference>
<evidence type="ECO:0000256" key="1">
    <source>
        <dbReference type="SAM" id="Phobius"/>
    </source>
</evidence>
<dbReference type="PANTHER" id="PTHR30336:SF4">
    <property type="entry name" value="ENVELOPE BIOGENESIS FACTOR ELYC"/>
    <property type="match status" value="1"/>
</dbReference>
<dbReference type="InterPro" id="IPR014729">
    <property type="entry name" value="Rossmann-like_a/b/a_fold"/>
</dbReference>
<dbReference type="Gene3D" id="3.40.50.620">
    <property type="entry name" value="HUPs"/>
    <property type="match status" value="1"/>
</dbReference>
<dbReference type="CDD" id="cd06259">
    <property type="entry name" value="YdcF-like"/>
    <property type="match status" value="1"/>
</dbReference>
<feature type="transmembrane region" description="Helical" evidence="1">
    <location>
        <begin position="12"/>
        <end position="31"/>
    </location>
</feature>
<evidence type="ECO:0000313" key="4">
    <source>
        <dbReference type="Proteomes" id="UP000232145"/>
    </source>
</evidence>
<dbReference type="EMBL" id="NPDX01000001">
    <property type="protein sequence ID" value="PJZ85160.1"/>
    <property type="molecule type" value="Genomic_DNA"/>
</dbReference>
<dbReference type="RefSeq" id="WP_100742072.1">
    <property type="nucleotide sequence ID" value="NZ_NPDW01000001.1"/>
</dbReference>
<feature type="domain" description="DUF218" evidence="2">
    <location>
        <begin position="81"/>
        <end position="248"/>
    </location>
</feature>
<keyword evidence="4" id="KW-1185">Reference proteome</keyword>
<dbReference type="GO" id="GO:0000270">
    <property type="term" value="P:peptidoglycan metabolic process"/>
    <property type="evidence" value="ECO:0007669"/>
    <property type="project" value="TreeGrafter"/>
</dbReference>
<organism evidence="3 4">
    <name type="scientific">Leptospira harrisiae</name>
    <dbReference type="NCBI Taxonomy" id="2023189"/>
    <lineage>
        <taxon>Bacteria</taxon>
        <taxon>Pseudomonadati</taxon>
        <taxon>Spirochaetota</taxon>
        <taxon>Spirochaetia</taxon>
        <taxon>Leptospirales</taxon>
        <taxon>Leptospiraceae</taxon>
        <taxon>Leptospira</taxon>
    </lineage>
</organism>
<dbReference type="PANTHER" id="PTHR30336">
    <property type="entry name" value="INNER MEMBRANE PROTEIN, PROBABLE PERMEASE"/>
    <property type="match status" value="1"/>
</dbReference>
<reference evidence="3 4" key="1">
    <citation type="submission" date="2017-07" db="EMBL/GenBank/DDBJ databases">
        <title>Leptospira spp. isolated from tropical soils.</title>
        <authorList>
            <person name="Thibeaux R."/>
            <person name="Iraola G."/>
            <person name="Ferres I."/>
            <person name="Bierque E."/>
            <person name="Girault D."/>
            <person name="Soupe-Gilbert M.-E."/>
            <person name="Picardeau M."/>
            <person name="Goarant C."/>
        </authorList>
    </citation>
    <scope>NUCLEOTIDE SEQUENCE [LARGE SCALE GENOMIC DNA]</scope>
    <source>
        <strain evidence="3 4">FH2-B-A1</strain>
    </source>
</reference>
<proteinExistence type="predicted"/>
<dbReference type="Pfam" id="PF02698">
    <property type="entry name" value="DUF218"/>
    <property type="match status" value="1"/>
</dbReference>
<name>A0A2N0ALK1_9LEPT</name>
<sequence>MDSIFFTLSKLATLLVYPLPFFFLLAILLILKTKSGHGKFRLFQIILFLYLTSNAYVANFLLQSLEKDYPPIQISDLPESDVAIVLGGMIQTISAHPGRPELTDSADRLTDAVRIYKAGKVKKILFTGGSGLLFADTYREADLAKEIFIGLGVPEKDLIWENQSRNTYENAVETKKLLLEKNLKKSILITSAFHMKRAAGCFEKQEIPFIPFPTDFRSTNLNSGAFELYIPSASFLDQTSLSIKEWVGYFVYRYKSFL</sequence>
<dbReference type="AlphaFoldDB" id="A0A2N0ALK1"/>
<dbReference type="GO" id="GO:0005886">
    <property type="term" value="C:plasma membrane"/>
    <property type="evidence" value="ECO:0007669"/>
    <property type="project" value="TreeGrafter"/>
</dbReference>
<protein>
    <recommendedName>
        <fullName evidence="2">DUF218 domain-containing protein</fullName>
    </recommendedName>
</protein>
<accession>A0A2N0ALK1</accession>
<dbReference type="InterPro" id="IPR051599">
    <property type="entry name" value="Cell_Envelope_Assoc"/>
</dbReference>
<dbReference type="GO" id="GO:0043164">
    <property type="term" value="P:Gram-negative-bacterium-type cell wall biogenesis"/>
    <property type="evidence" value="ECO:0007669"/>
    <property type="project" value="TreeGrafter"/>
</dbReference>
<keyword evidence="1" id="KW-1133">Transmembrane helix</keyword>
<gene>
    <name evidence="3" type="ORF">CH364_02530</name>
</gene>
<keyword evidence="1" id="KW-0812">Transmembrane</keyword>
<dbReference type="InterPro" id="IPR003848">
    <property type="entry name" value="DUF218"/>
</dbReference>
<comment type="caution">
    <text evidence="3">The sequence shown here is derived from an EMBL/GenBank/DDBJ whole genome shotgun (WGS) entry which is preliminary data.</text>
</comment>
<evidence type="ECO:0000259" key="2">
    <source>
        <dbReference type="Pfam" id="PF02698"/>
    </source>
</evidence>